<dbReference type="SFLD" id="SFLDS00057">
    <property type="entry name" value="Glutaminase/Asparaginase"/>
    <property type="match status" value="1"/>
</dbReference>
<dbReference type="PANTHER" id="PTHR11707">
    <property type="entry name" value="L-ASPARAGINASE"/>
    <property type="match status" value="1"/>
</dbReference>
<feature type="binding site" evidence="4">
    <location>
        <position position="82"/>
    </location>
    <ligand>
        <name>substrate</name>
    </ligand>
</feature>
<feature type="active site" evidence="5">
    <location>
        <position position="16"/>
    </location>
</feature>
<dbReference type="PIRSF" id="PIRSF500176">
    <property type="entry name" value="L_ASNase"/>
    <property type="match status" value="1"/>
</dbReference>
<evidence type="ECO:0000313" key="9">
    <source>
        <dbReference type="Proteomes" id="UP000007798"/>
    </source>
</evidence>
<keyword evidence="2" id="KW-0378">Hydrolase</keyword>
<evidence type="ECO:0000256" key="5">
    <source>
        <dbReference type="PROSITE-ProRule" id="PRU10099"/>
    </source>
</evidence>
<dbReference type="eggNOG" id="KOG0503">
    <property type="taxonomic scope" value="Eukaryota"/>
</dbReference>
<dbReference type="InParanoid" id="B4MTW8"/>
<dbReference type="SMART" id="SM00870">
    <property type="entry name" value="Asparaginase"/>
    <property type="match status" value="1"/>
</dbReference>
<dbReference type="InterPro" id="IPR041725">
    <property type="entry name" value="L-asparaginase_I"/>
</dbReference>
<dbReference type="SMR" id="B4MTW8"/>
<dbReference type="PROSITE" id="PS00144">
    <property type="entry name" value="ASN_GLN_ASE_1"/>
    <property type="match status" value="1"/>
</dbReference>
<dbReference type="EMBL" id="CH963852">
    <property type="protein sequence ID" value="EDW75557.1"/>
    <property type="molecule type" value="Genomic_DNA"/>
</dbReference>
<dbReference type="OMA" id="AEVKLMY"/>
<evidence type="ECO:0000259" key="7">
    <source>
        <dbReference type="Pfam" id="PF17763"/>
    </source>
</evidence>
<evidence type="ECO:0000256" key="3">
    <source>
        <dbReference type="PIRSR" id="PIRSR001220-1"/>
    </source>
</evidence>
<accession>B4MTW8</accession>
<dbReference type="AlphaFoldDB" id="B4MTW8"/>
<dbReference type="PRINTS" id="PR00139">
    <property type="entry name" value="ASNGLNASE"/>
</dbReference>
<dbReference type="Gene3D" id="3.40.50.1170">
    <property type="entry name" value="L-asparaginase, N-terminal domain"/>
    <property type="match status" value="1"/>
</dbReference>
<dbReference type="PIRSF" id="PIRSF001220">
    <property type="entry name" value="L-ASNase_gatD"/>
    <property type="match status" value="1"/>
</dbReference>
<dbReference type="Gene3D" id="3.40.50.40">
    <property type="match status" value="1"/>
</dbReference>
<evidence type="ECO:0000256" key="4">
    <source>
        <dbReference type="PIRSR" id="PIRSR001220-2"/>
    </source>
</evidence>
<dbReference type="InterPro" id="IPR027474">
    <property type="entry name" value="L-asparaginase_N"/>
</dbReference>
<gene>
    <name evidence="8" type="primary">Dwil\GK23919</name>
    <name evidence="8" type="ORF">Dwil_GK23919</name>
</gene>
<evidence type="ECO:0000256" key="2">
    <source>
        <dbReference type="ARBA" id="ARBA00022801"/>
    </source>
</evidence>
<feature type="active site" description="O-isoaspartyl threonine intermediate" evidence="3">
    <location>
        <position position="16"/>
    </location>
</feature>
<dbReference type="OrthoDB" id="8053131at2759"/>
<dbReference type="STRING" id="7260.B4MTW8"/>
<feature type="binding site" evidence="4">
    <location>
        <begin position="113"/>
        <end position="114"/>
    </location>
    <ligand>
        <name>substrate</name>
    </ligand>
</feature>
<dbReference type="GO" id="GO:0004067">
    <property type="term" value="F:asparaginase activity"/>
    <property type="evidence" value="ECO:0007669"/>
    <property type="project" value="UniProtKB-UniRule"/>
</dbReference>
<protein>
    <recommendedName>
        <fullName evidence="1">asparaginase</fullName>
        <ecNumber evidence="1">3.5.1.1</ecNumber>
    </recommendedName>
</protein>
<feature type="domain" description="Asparaginase/glutaminase C-terminal" evidence="7">
    <location>
        <begin position="235"/>
        <end position="348"/>
    </location>
</feature>
<dbReference type="Pfam" id="PF00710">
    <property type="entry name" value="Asparaginase"/>
    <property type="match status" value="1"/>
</dbReference>
<dbReference type="KEGG" id="dwi:6641582"/>
<dbReference type="InterPro" id="IPR006034">
    <property type="entry name" value="Asparaginase/glutaminase-like"/>
</dbReference>
<proteinExistence type="predicted"/>
<dbReference type="HOGENOM" id="CLU_019134_2_3_1"/>
<dbReference type="SUPFAM" id="SSF53774">
    <property type="entry name" value="Glutaminase/Asparaginase"/>
    <property type="match status" value="1"/>
</dbReference>
<dbReference type="FunFam" id="3.40.50.40:FF:000001">
    <property type="entry name" value="L-asparaginase 1"/>
    <property type="match status" value="1"/>
</dbReference>
<feature type="domain" description="L-asparaginase N-terminal" evidence="6">
    <location>
        <begin position="7"/>
        <end position="212"/>
    </location>
</feature>
<organism evidence="8 9">
    <name type="scientific">Drosophila willistoni</name>
    <name type="common">Fruit fly</name>
    <dbReference type="NCBI Taxonomy" id="7260"/>
    <lineage>
        <taxon>Eukaryota</taxon>
        <taxon>Metazoa</taxon>
        <taxon>Ecdysozoa</taxon>
        <taxon>Arthropoda</taxon>
        <taxon>Hexapoda</taxon>
        <taxon>Insecta</taxon>
        <taxon>Pterygota</taxon>
        <taxon>Neoptera</taxon>
        <taxon>Endopterygota</taxon>
        <taxon>Diptera</taxon>
        <taxon>Brachycera</taxon>
        <taxon>Muscomorpha</taxon>
        <taxon>Ephydroidea</taxon>
        <taxon>Drosophilidae</taxon>
        <taxon>Drosophila</taxon>
        <taxon>Sophophora</taxon>
    </lineage>
</organism>
<evidence type="ECO:0000259" key="6">
    <source>
        <dbReference type="Pfam" id="PF00710"/>
    </source>
</evidence>
<sequence>MAPKFSKILVLYTGGTIGMMLNQNNDLAPAESNRFEERLRSDPNFNDASFDVGSDFLSLPAVTNEPRRIIYKIKEHDKLIDSSNMGKSDWNLIADRIHYHRSDYHGFVILQGTDTLAYTASALSFMFENLNKPVIITGSQKPIFETRSDGKENFISSLIIAALYSPTEVCVVFGDKLLRGNRTVKVNCDSFASFDSPNFPPLGSIGVQIKVDPTRAIPADPSDCLFTKMNTNQTICLLRIVPEMPEKQILAALEQPVVGVVLQSFGAGNIPNCNKLLNHLTSAIDRGVVIVNCTQCLKGSVTDDYDASAGLRKIGVIFLGDITMEAAYTKLCYVMSKDINLKEKKKMMTTNLRGELTEN</sequence>
<dbReference type="InterPro" id="IPR020827">
    <property type="entry name" value="Asparaginase/glutaminase_AS1"/>
</dbReference>
<name>B4MTW8_DROWI</name>
<dbReference type="GO" id="GO:0006528">
    <property type="term" value="P:asparagine metabolic process"/>
    <property type="evidence" value="ECO:0007669"/>
    <property type="project" value="UniProtKB-ARBA"/>
</dbReference>
<reference evidence="8 9" key="1">
    <citation type="journal article" date="2007" name="Nature">
        <title>Evolution of genes and genomes on the Drosophila phylogeny.</title>
        <authorList>
            <consortium name="Drosophila 12 Genomes Consortium"/>
            <person name="Clark A.G."/>
            <person name="Eisen M.B."/>
            <person name="Smith D.R."/>
            <person name="Bergman C.M."/>
            <person name="Oliver B."/>
            <person name="Markow T.A."/>
            <person name="Kaufman T.C."/>
            <person name="Kellis M."/>
            <person name="Gelbart W."/>
            <person name="Iyer V.N."/>
            <person name="Pollard D.A."/>
            <person name="Sackton T.B."/>
            <person name="Larracuente A.M."/>
            <person name="Singh N.D."/>
            <person name="Abad J.P."/>
            <person name="Abt D.N."/>
            <person name="Adryan B."/>
            <person name="Aguade M."/>
            <person name="Akashi H."/>
            <person name="Anderson W.W."/>
            <person name="Aquadro C.F."/>
            <person name="Ardell D.H."/>
            <person name="Arguello R."/>
            <person name="Artieri C.G."/>
            <person name="Barbash D.A."/>
            <person name="Barker D."/>
            <person name="Barsanti P."/>
            <person name="Batterham P."/>
            <person name="Batzoglou S."/>
            <person name="Begun D."/>
            <person name="Bhutkar A."/>
            <person name="Blanco E."/>
            <person name="Bosak S.A."/>
            <person name="Bradley R.K."/>
            <person name="Brand A.D."/>
            <person name="Brent M.R."/>
            <person name="Brooks A.N."/>
            <person name="Brown R.H."/>
            <person name="Butlin R.K."/>
            <person name="Caggese C."/>
            <person name="Calvi B.R."/>
            <person name="Bernardo de Carvalho A."/>
            <person name="Caspi A."/>
            <person name="Castrezana S."/>
            <person name="Celniker S.E."/>
            <person name="Chang J.L."/>
            <person name="Chapple C."/>
            <person name="Chatterji S."/>
            <person name="Chinwalla A."/>
            <person name="Civetta A."/>
            <person name="Clifton S.W."/>
            <person name="Comeron J.M."/>
            <person name="Costello J.C."/>
            <person name="Coyne J.A."/>
            <person name="Daub J."/>
            <person name="David R.G."/>
            <person name="Delcher A.L."/>
            <person name="Delehaunty K."/>
            <person name="Do C.B."/>
            <person name="Ebling H."/>
            <person name="Edwards K."/>
            <person name="Eickbush T."/>
            <person name="Evans J.D."/>
            <person name="Filipski A."/>
            <person name="Findeiss S."/>
            <person name="Freyhult E."/>
            <person name="Fulton L."/>
            <person name="Fulton R."/>
            <person name="Garcia A.C."/>
            <person name="Gardiner A."/>
            <person name="Garfield D.A."/>
            <person name="Garvin B.E."/>
            <person name="Gibson G."/>
            <person name="Gilbert D."/>
            <person name="Gnerre S."/>
            <person name="Godfrey J."/>
            <person name="Good R."/>
            <person name="Gotea V."/>
            <person name="Gravely B."/>
            <person name="Greenberg A.J."/>
            <person name="Griffiths-Jones S."/>
            <person name="Gross S."/>
            <person name="Guigo R."/>
            <person name="Gustafson E.A."/>
            <person name="Haerty W."/>
            <person name="Hahn M.W."/>
            <person name="Halligan D.L."/>
            <person name="Halpern A.L."/>
            <person name="Halter G.M."/>
            <person name="Han M.V."/>
            <person name="Heger A."/>
            <person name="Hillier L."/>
            <person name="Hinrichs A.S."/>
            <person name="Holmes I."/>
            <person name="Hoskins R.A."/>
            <person name="Hubisz M.J."/>
            <person name="Hultmark D."/>
            <person name="Huntley M.A."/>
            <person name="Jaffe D.B."/>
            <person name="Jagadeeshan S."/>
            <person name="Jeck W.R."/>
            <person name="Johnson J."/>
            <person name="Jones C.D."/>
            <person name="Jordan W.C."/>
            <person name="Karpen G.H."/>
            <person name="Kataoka E."/>
            <person name="Keightley P.D."/>
            <person name="Kheradpour P."/>
            <person name="Kirkness E.F."/>
            <person name="Koerich L.B."/>
            <person name="Kristiansen K."/>
            <person name="Kudrna D."/>
            <person name="Kulathinal R.J."/>
            <person name="Kumar S."/>
            <person name="Kwok R."/>
            <person name="Lander E."/>
            <person name="Langley C.H."/>
            <person name="Lapoint R."/>
            <person name="Lazzaro B.P."/>
            <person name="Lee S.J."/>
            <person name="Levesque L."/>
            <person name="Li R."/>
            <person name="Lin C.F."/>
            <person name="Lin M.F."/>
            <person name="Lindblad-Toh K."/>
            <person name="Llopart A."/>
            <person name="Long M."/>
            <person name="Low L."/>
            <person name="Lozovsky E."/>
            <person name="Lu J."/>
            <person name="Luo M."/>
            <person name="Machado C.A."/>
            <person name="Makalowski W."/>
            <person name="Marzo M."/>
            <person name="Matsuda M."/>
            <person name="Matzkin L."/>
            <person name="McAllister B."/>
            <person name="McBride C.S."/>
            <person name="McKernan B."/>
            <person name="McKernan K."/>
            <person name="Mendez-Lago M."/>
            <person name="Minx P."/>
            <person name="Mollenhauer M.U."/>
            <person name="Montooth K."/>
            <person name="Mount S.M."/>
            <person name="Mu X."/>
            <person name="Myers E."/>
            <person name="Negre B."/>
            <person name="Newfeld S."/>
            <person name="Nielsen R."/>
            <person name="Noor M.A."/>
            <person name="O'Grady P."/>
            <person name="Pachter L."/>
            <person name="Papaceit M."/>
            <person name="Parisi M.J."/>
            <person name="Parisi M."/>
            <person name="Parts L."/>
            <person name="Pedersen J.S."/>
            <person name="Pesole G."/>
            <person name="Phillippy A.M."/>
            <person name="Ponting C.P."/>
            <person name="Pop M."/>
            <person name="Porcelli D."/>
            <person name="Powell J.R."/>
            <person name="Prohaska S."/>
            <person name="Pruitt K."/>
            <person name="Puig M."/>
            <person name="Quesneville H."/>
            <person name="Ram K.R."/>
            <person name="Rand D."/>
            <person name="Rasmussen M.D."/>
            <person name="Reed L.K."/>
            <person name="Reenan R."/>
            <person name="Reily A."/>
            <person name="Remington K.A."/>
            <person name="Rieger T.T."/>
            <person name="Ritchie M.G."/>
            <person name="Robin C."/>
            <person name="Rogers Y.H."/>
            <person name="Rohde C."/>
            <person name="Rozas J."/>
            <person name="Rubenfield M.J."/>
            <person name="Ruiz A."/>
            <person name="Russo S."/>
            <person name="Salzberg S.L."/>
            <person name="Sanchez-Gracia A."/>
            <person name="Saranga D.J."/>
            <person name="Sato H."/>
            <person name="Schaeffer S.W."/>
            <person name="Schatz M.C."/>
            <person name="Schlenke T."/>
            <person name="Schwartz R."/>
            <person name="Segarra C."/>
            <person name="Singh R.S."/>
            <person name="Sirot L."/>
            <person name="Sirota M."/>
            <person name="Sisneros N.B."/>
            <person name="Smith C.D."/>
            <person name="Smith T.F."/>
            <person name="Spieth J."/>
            <person name="Stage D.E."/>
            <person name="Stark A."/>
            <person name="Stephan W."/>
            <person name="Strausberg R.L."/>
            <person name="Strempel S."/>
            <person name="Sturgill D."/>
            <person name="Sutton G."/>
            <person name="Sutton G.G."/>
            <person name="Tao W."/>
            <person name="Teichmann S."/>
            <person name="Tobari Y.N."/>
            <person name="Tomimura Y."/>
            <person name="Tsolas J.M."/>
            <person name="Valente V.L."/>
            <person name="Venter E."/>
            <person name="Venter J.C."/>
            <person name="Vicario S."/>
            <person name="Vieira F.G."/>
            <person name="Vilella A.J."/>
            <person name="Villasante A."/>
            <person name="Walenz B."/>
            <person name="Wang J."/>
            <person name="Wasserman M."/>
            <person name="Watts T."/>
            <person name="Wilson D."/>
            <person name="Wilson R.K."/>
            <person name="Wing R.A."/>
            <person name="Wolfner M.F."/>
            <person name="Wong A."/>
            <person name="Wong G.K."/>
            <person name="Wu C.I."/>
            <person name="Wu G."/>
            <person name="Yamamoto D."/>
            <person name="Yang H.P."/>
            <person name="Yang S.P."/>
            <person name="Yorke J.A."/>
            <person name="Yoshida K."/>
            <person name="Zdobnov E."/>
            <person name="Zhang P."/>
            <person name="Zhang Y."/>
            <person name="Zimin A.V."/>
            <person name="Baldwin J."/>
            <person name="Abdouelleil A."/>
            <person name="Abdulkadir J."/>
            <person name="Abebe A."/>
            <person name="Abera B."/>
            <person name="Abreu J."/>
            <person name="Acer S.C."/>
            <person name="Aftuck L."/>
            <person name="Alexander A."/>
            <person name="An P."/>
            <person name="Anderson E."/>
            <person name="Anderson S."/>
            <person name="Arachi H."/>
            <person name="Azer M."/>
            <person name="Bachantsang P."/>
            <person name="Barry A."/>
            <person name="Bayul T."/>
            <person name="Berlin A."/>
            <person name="Bessette D."/>
            <person name="Bloom T."/>
            <person name="Blye J."/>
            <person name="Boguslavskiy L."/>
            <person name="Bonnet C."/>
            <person name="Boukhgalter B."/>
            <person name="Bourzgui I."/>
            <person name="Brown A."/>
            <person name="Cahill P."/>
            <person name="Channer S."/>
            <person name="Cheshatsang Y."/>
            <person name="Chuda L."/>
            <person name="Citroen M."/>
            <person name="Collymore A."/>
            <person name="Cooke P."/>
            <person name="Costello M."/>
            <person name="D'Aco K."/>
            <person name="Daza R."/>
            <person name="De Haan G."/>
            <person name="DeGray S."/>
            <person name="DeMaso C."/>
            <person name="Dhargay N."/>
            <person name="Dooley K."/>
            <person name="Dooley E."/>
            <person name="Doricent M."/>
            <person name="Dorje P."/>
            <person name="Dorjee K."/>
            <person name="Dupes A."/>
            <person name="Elong R."/>
            <person name="Falk J."/>
            <person name="Farina A."/>
            <person name="Faro S."/>
            <person name="Ferguson D."/>
            <person name="Fisher S."/>
            <person name="Foley C.D."/>
            <person name="Franke A."/>
            <person name="Friedrich D."/>
            <person name="Gadbois L."/>
            <person name="Gearin G."/>
            <person name="Gearin C.R."/>
            <person name="Giannoukos G."/>
            <person name="Goode T."/>
            <person name="Graham J."/>
            <person name="Grandbois E."/>
            <person name="Grewal S."/>
            <person name="Gyaltsen K."/>
            <person name="Hafez N."/>
            <person name="Hagos B."/>
            <person name="Hall J."/>
            <person name="Henson C."/>
            <person name="Hollinger A."/>
            <person name="Honan T."/>
            <person name="Huard M.D."/>
            <person name="Hughes L."/>
            <person name="Hurhula B."/>
            <person name="Husby M.E."/>
            <person name="Kamat A."/>
            <person name="Kanga B."/>
            <person name="Kashin S."/>
            <person name="Khazanovich D."/>
            <person name="Kisner P."/>
            <person name="Lance K."/>
            <person name="Lara M."/>
            <person name="Lee W."/>
            <person name="Lennon N."/>
            <person name="Letendre F."/>
            <person name="LeVine R."/>
            <person name="Lipovsky A."/>
            <person name="Liu X."/>
            <person name="Liu J."/>
            <person name="Liu S."/>
            <person name="Lokyitsang T."/>
            <person name="Lokyitsang Y."/>
            <person name="Lubonja R."/>
            <person name="Lui A."/>
            <person name="MacDonald P."/>
            <person name="Magnisalis V."/>
            <person name="Maru K."/>
            <person name="Matthews C."/>
            <person name="McCusker W."/>
            <person name="McDonough S."/>
            <person name="Mehta T."/>
            <person name="Meldrim J."/>
            <person name="Meneus L."/>
            <person name="Mihai O."/>
            <person name="Mihalev A."/>
            <person name="Mihova T."/>
            <person name="Mittelman R."/>
            <person name="Mlenga V."/>
            <person name="Montmayeur A."/>
            <person name="Mulrain L."/>
            <person name="Navidi A."/>
            <person name="Naylor J."/>
            <person name="Negash T."/>
            <person name="Nguyen T."/>
            <person name="Nguyen N."/>
            <person name="Nicol R."/>
            <person name="Norbu C."/>
            <person name="Norbu N."/>
            <person name="Novod N."/>
            <person name="O'Neill B."/>
            <person name="Osman S."/>
            <person name="Markiewicz E."/>
            <person name="Oyono O.L."/>
            <person name="Patti C."/>
            <person name="Phunkhang P."/>
            <person name="Pierre F."/>
            <person name="Priest M."/>
            <person name="Raghuraman S."/>
            <person name="Rege F."/>
            <person name="Reyes R."/>
            <person name="Rise C."/>
            <person name="Rogov P."/>
            <person name="Ross K."/>
            <person name="Ryan E."/>
            <person name="Settipalli S."/>
            <person name="Shea T."/>
            <person name="Sherpa N."/>
            <person name="Shi L."/>
            <person name="Shih D."/>
            <person name="Sparrow T."/>
            <person name="Spaulding J."/>
            <person name="Stalker J."/>
            <person name="Stange-Thomann N."/>
            <person name="Stavropoulos S."/>
            <person name="Stone C."/>
            <person name="Strader C."/>
            <person name="Tesfaye S."/>
            <person name="Thomson T."/>
            <person name="Thoulutsang Y."/>
            <person name="Thoulutsang D."/>
            <person name="Topham K."/>
            <person name="Topping I."/>
            <person name="Tsamla T."/>
            <person name="Vassiliev H."/>
            <person name="Vo A."/>
            <person name="Wangchuk T."/>
            <person name="Wangdi T."/>
            <person name="Weiand M."/>
            <person name="Wilkinson J."/>
            <person name="Wilson A."/>
            <person name="Yadav S."/>
            <person name="Young G."/>
            <person name="Yu Q."/>
            <person name="Zembek L."/>
            <person name="Zhong D."/>
            <person name="Zimmer A."/>
            <person name="Zwirko Z."/>
            <person name="Jaffe D.B."/>
            <person name="Alvarez P."/>
            <person name="Brockman W."/>
            <person name="Butler J."/>
            <person name="Chin C."/>
            <person name="Gnerre S."/>
            <person name="Grabherr M."/>
            <person name="Kleber M."/>
            <person name="Mauceli E."/>
            <person name="MacCallum I."/>
        </authorList>
    </citation>
    <scope>NUCLEOTIDE SEQUENCE [LARGE SCALE GENOMIC DNA]</scope>
    <source>
        <strain evidence="9">Tucson 14030-0811.24</strain>
    </source>
</reference>
<dbReference type="EC" id="3.5.1.1" evidence="1"/>
<keyword evidence="9" id="KW-1185">Reference proteome</keyword>
<dbReference type="Pfam" id="PF17763">
    <property type="entry name" value="Asparaginase_C"/>
    <property type="match status" value="1"/>
</dbReference>
<dbReference type="Proteomes" id="UP000007798">
    <property type="component" value="Unassembled WGS sequence"/>
</dbReference>
<evidence type="ECO:0000313" key="8">
    <source>
        <dbReference type="EMBL" id="EDW75557.1"/>
    </source>
</evidence>
<dbReference type="PANTHER" id="PTHR11707:SF28">
    <property type="entry name" value="60 KDA LYSOPHOSPHOLIPASE"/>
    <property type="match status" value="1"/>
</dbReference>
<dbReference type="PhylomeDB" id="B4MTW8"/>
<evidence type="ECO:0000256" key="1">
    <source>
        <dbReference type="ARBA" id="ARBA00012920"/>
    </source>
</evidence>
<dbReference type="InterPro" id="IPR036152">
    <property type="entry name" value="Asp/glu_Ase-like_sf"/>
</dbReference>
<dbReference type="InterPro" id="IPR037152">
    <property type="entry name" value="L-asparaginase_N_sf"/>
</dbReference>
<dbReference type="PROSITE" id="PS51732">
    <property type="entry name" value="ASN_GLN_ASE_3"/>
    <property type="match status" value="1"/>
</dbReference>
<dbReference type="InterPro" id="IPR027473">
    <property type="entry name" value="L-asparaginase_C"/>
</dbReference>
<dbReference type="InterPro" id="IPR040919">
    <property type="entry name" value="Asparaginase_C"/>
</dbReference>
<dbReference type="CDD" id="cd08963">
    <property type="entry name" value="L-asparaginase_I"/>
    <property type="match status" value="1"/>
</dbReference>